<keyword evidence="3" id="KW-1185">Reference proteome</keyword>
<gene>
    <name evidence="2" type="ORF">PoB_002492600</name>
</gene>
<organism evidence="2 3">
    <name type="scientific">Plakobranchus ocellatus</name>
    <dbReference type="NCBI Taxonomy" id="259542"/>
    <lineage>
        <taxon>Eukaryota</taxon>
        <taxon>Metazoa</taxon>
        <taxon>Spiralia</taxon>
        <taxon>Lophotrochozoa</taxon>
        <taxon>Mollusca</taxon>
        <taxon>Gastropoda</taxon>
        <taxon>Heterobranchia</taxon>
        <taxon>Euthyneura</taxon>
        <taxon>Panpulmonata</taxon>
        <taxon>Sacoglossa</taxon>
        <taxon>Placobranchoidea</taxon>
        <taxon>Plakobranchidae</taxon>
        <taxon>Plakobranchus</taxon>
    </lineage>
</organism>
<feature type="compositionally biased region" description="Basic residues" evidence="1">
    <location>
        <begin position="271"/>
        <end position="284"/>
    </location>
</feature>
<name>A0AAV3ZGY2_9GAST</name>
<feature type="region of interest" description="Disordered" evidence="1">
    <location>
        <begin position="260"/>
        <end position="284"/>
    </location>
</feature>
<dbReference type="Proteomes" id="UP000735302">
    <property type="component" value="Unassembled WGS sequence"/>
</dbReference>
<comment type="caution">
    <text evidence="2">The sequence shown here is derived from an EMBL/GenBank/DDBJ whole genome shotgun (WGS) entry which is preliminary data.</text>
</comment>
<dbReference type="AlphaFoldDB" id="A0AAV3ZGY2"/>
<accession>A0AAV3ZGY2</accession>
<dbReference type="EMBL" id="BLXT01002845">
    <property type="protein sequence ID" value="GFN98420.1"/>
    <property type="molecule type" value="Genomic_DNA"/>
</dbReference>
<evidence type="ECO:0000256" key="1">
    <source>
        <dbReference type="SAM" id="MobiDB-lite"/>
    </source>
</evidence>
<reference evidence="2 3" key="1">
    <citation type="journal article" date="2021" name="Elife">
        <title>Chloroplast acquisition without the gene transfer in kleptoplastic sea slugs, Plakobranchus ocellatus.</title>
        <authorList>
            <person name="Maeda T."/>
            <person name="Takahashi S."/>
            <person name="Yoshida T."/>
            <person name="Shimamura S."/>
            <person name="Takaki Y."/>
            <person name="Nagai Y."/>
            <person name="Toyoda A."/>
            <person name="Suzuki Y."/>
            <person name="Arimoto A."/>
            <person name="Ishii H."/>
            <person name="Satoh N."/>
            <person name="Nishiyama T."/>
            <person name="Hasebe M."/>
            <person name="Maruyama T."/>
            <person name="Minagawa J."/>
            <person name="Obokata J."/>
            <person name="Shigenobu S."/>
        </authorList>
    </citation>
    <scope>NUCLEOTIDE SEQUENCE [LARGE SCALE GENOMIC DNA]</scope>
</reference>
<evidence type="ECO:0000313" key="3">
    <source>
        <dbReference type="Proteomes" id="UP000735302"/>
    </source>
</evidence>
<protein>
    <submittedName>
        <fullName evidence="2">Uncharacterized protein</fullName>
    </submittedName>
</protein>
<sequence>MIRFGGFTLLYAWRFWIRDLLDVVRKVDELVGWVFGSDYNRQDHQRFTSAEKRGAPVPDKPFPGYHDPEIGATGNTSLQTYLVGLQHHLRGIGRDGKGRRRGGRGWGGASLNSTHQHISQALIASMMLKMLNVCVMSLLVTCAFVVDNGHSLAVDNLVKQPSPVHVRERRNANQQTTPSSGDLTDIIRHLSSTENILGNFDLMQYTPSTPSPENVNCYVEVPVTRRVGGRCVSLGTNAMGCQAGVYLALSSECQALNPQTSLGGGLFPGRSGRRFNRRRSIPPQ</sequence>
<proteinExistence type="predicted"/>
<evidence type="ECO:0000313" key="2">
    <source>
        <dbReference type="EMBL" id="GFN98420.1"/>
    </source>
</evidence>